<feature type="region of interest" description="Disordered" evidence="7">
    <location>
        <begin position="62"/>
        <end position="85"/>
    </location>
</feature>
<evidence type="ECO:0000256" key="6">
    <source>
        <dbReference type="RuleBase" id="RU003686"/>
    </source>
</evidence>
<dbReference type="PANTHER" id="PTHR12167:SF6">
    <property type="entry name" value="C-TYPE NATRIURETIC PEPTIDE 2-LIKE"/>
    <property type="match status" value="1"/>
</dbReference>
<feature type="chain" id="PRO_5043921749" evidence="8">
    <location>
        <begin position="31"/>
        <end position="130"/>
    </location>
</feature>
<dbReference type="GO" id="GO:0007168">
    <property type="term" value="P:receptor guanylyl cyclase signaling pathway"/>
    <property type="evidence" value="ECO:0007669"/>
    <property type="project" value="TreeGrafter"/>
</dbReference>
<accession>A0AAV6FD59</accession>
<comment type="caution">
    <text evidence="9">The sequence shown here is derived from an EMBL/GenBank/DDBJ whole genome shotgun (WGS) entry which is preliminary data.</text>
</comment>
<comment type="subcellular location">
    <subcellularLocation>
        <location evidence="1 6">Secreted</location>
    </subcellularLocation>
</comment>
<dbReference type="AlphaFoldDB" id="A0AAV6FD59"/>
<dbReference type="GO" id="GO:0006182">
    <property type="term" value="P:cGMP biosynthetic process"/>
    <property type="evidence" value="ECO:0007669"/>
    <property type="project" value="TreeGrafter"/>
</dbReference>
<evidence type="ECO:0000256" key="7">
    <source>
        <dbReference type="SAM" id="MobiDB-lite"/>
    </source>
</evidence>
<dbReference type="EMBL" id="JADWDJ010000024">
    <property type="protein sequence ID" value="KAG5260703.1"/>
    <property type="molecule type" value="Genomic_DNA"/>
</dbReference>
<evidence type="ECO:0000256" key="8">
    <source>
        <dbReference type="SAM" id="SignalP"/>
    </source>
</evidence>
<keyword evidence="3" id="KW-0964">Secreted</keyword>
<dbReference type="InterPro" id="IPR030480">
    <property type="entry name" value="Natr_peptide_CS"/>
</dbReference>
<evidence type="ECO:0000256" key="4">
    <source>
        <dbReference type="ARBA" id="ARBA00022685"/>
    </source>
</evidence>
<sequence length="130" mass="14130">MASFSTSKCSKCLPCLVFLILFFAAVLVESRPSPQRSEGQILRDLFGPKISALLLAPAEVTEGSADNPTLSPSGRHGPSESMVPQRPMPHHFLKFLSHQRKFNGRSRKTSARGCFGLKVDRIGIMSGLGC</sequence>
<dbReference type="InterPro" id="IPR000663">
    <property type="entry name" value="Natr_peptide"/>
</dbReference>
<feature type="signal peptide" evidence="8">
    <location>
        <begin position="1"/>
        <end position="30"/>
    </location>
</feature>
<keyword evidence="4" id="KW-0165">Cleavage on pair of basic residues</keyword>
<comment type="similarity">
    <text evidence="2 6">Belongs to the natriuretic peptide family.</text>
</comment>
<protein>
    <submittedName>
        <fullName evidence="9">Uncharacterized protein</fullName>
    </submittedName>
</protein>
<reference evidence="9" key="1">
    <citation type="submission" date="2020-10" db="EMBL/GenBank/DDBJ databases">
        <title>Chromosome-scale genome assembly of the Allis shad, Alosa alosa.</title>
        <authorList>
            <person name="Margot Z."/>
            <person name="Christophe K."/>
            <person name="Cabau C."/>
            <person name="Louis A."/>
            <person name="Berthelot C."/>
            <person name="Parey E."/>
            <person name="Roest Crollius H."/>
            <person name="Montfort J."/>
            <person name="Robinson-Rechavi M."/>
            <person name="Bucao C."/>
            <person name="Bouchez O."/>
            <person name="Gislard M."/>
            <person name="Lluch J."/>
            <person name="Milhes M."/>
            <person name="Lampietro C."/>
            <person name="Lopez Roques C."/>
            <person name="Donnadieu C."/>
            <person name="Braasch I."/>
            <person name="Desvignes T."/>
            <person name="Postlethwait J."/>
            <person name="Bobe J."/>
            <person name="Guiguen Y."/>
        </authorList>
    </citation>
    <scope>NUCLEOTIDE SEQUENCE</scope>
    <source>
        <strain evidence="9">M-15738</strain>
        <tissue evidence="9">Blood</tissue>
    </source>
</reference>
<keyword evidence="8" id="KW-0732">Signal</keyword>
<evidence type="ECO:0000313" key="10">
    <source>
        <dbReference type="Proteomes" id="UP000823561"/>
    </source>
</evidence>
<evidence type="ECO:0000256" key="3">
    <source>
        <dbReference type="ARBA" id="ARBA00022525"/>
    </source>
</evidence>
<dbReference type="PANTHER" id="PTHR12167">
    <property type="entry name" value="C-TYPE NATRIURETIC PEPTIDE"/>
    <property type="match status" value="1"/>
</dbReference>
<evidence type="ECO:0000256" key="1">
    <source>
        <dbReference type="ARBA" id="ARBA00004613"/>
    </source>
</evidence>
<dbReference type="Pfam" id="PF00212">
    <property type="entry name" value="ANP"/>
    <property type="match status" value="1"/>
</dbReference>
<organism evidence="9 10">
    <name type="scientific">Alosa alosa</name>
    <name type="common">allis shad</name>
    <dbReference type="NCBI Taxonomy" id="278164"/>
    <lineage>
        <taxon>Eukaryota</taxon>
        <taxon>Metazoa</taxon>
        <taxon>Chordata</taxon>
        <taxon>Craniata</taxon>
        <taxon>Vertebrata</taxon>
        <taxon>Euteleostomi</taxon>
        <taxon>Actinopterygii</taxon>
        <taxon>Neopterygii</taxon>
        <taxon>Teleostei</taxon>
        <taxon>Clupei</taxon>
        <taxon>Clupeiformes</taxon>
        <taxon>Clupeoidei</taxon>
        <taxon>Clupeidae</taxon>
        <taxon>Alosa</taxon>
    </lineage>
</organism>
<dbReference type="GO" id="GO:0005576">
    <property type="term" value="C:extracellular region"/>
    <property type="evidence" value="ECO:0007669"/>
    <property type="project" value="UniProtKB-SubCell"/>
</dbReference>
<proteinExistence type="inferred from homology"/>
<evidence type="ECO:0000256" key="5">
    <source>
        <dbReference type="ARBA" id="ARBA00022858"/>
    </source>
</evidence>
<dbReference type="PRINTS" id="PR00713">
    <property type="entry name" value="CNATPEPTIDE"/>
</dbReference>
<dbReference type="Proteomes" id="UP000823561">
    <property type="component" value="Chromosome 24"/>
</dbReference>
<evidence type="ECO:0000256" key="2">
    <source>
        <dbReference type="ARBA" id="ARBA00009041"/>
    </source>
</evidence>
<dbReference type="InterPro" id="IPR002406">
    <property type="entry name" value="C_natriurtcpep"/>
</dbReference>
<dbReference type="GO" id="GO:0005179">
    <property type="term" value="F:hormone activity"/>
    <property type="evidence" value="ECO:0007669"/>
    <property type="project" value="InterPro"/>
</dbReference>
<gene>
    <name evidence="9" type="ORF">AALO_G00295460</name>
</gene>
<keyword evidence="5 6" id="KW-0838">Vasoactive</keyword>
<evidence type="ECO:0000313" key="9">
    <source>
        <dbReference type="EMBL" id="KAG5260703.1"/>
    </source>
</evidence>
<keyword evidence="10" id="KW-1185">Reference proteome</keyword>
<dbReference type="PROSITE" id="PS00263">
    <property type="entry name" value="NATRIURETIC_PEPTIDE"/>
    <property type="match status" value="1"/>
</dbReference>
<dbReference type="SMART" id="SM00183">
    <property type="entry name" value="NAT_PEP"/>
    <property type="match status" value="1"/>
</dbReference>
<dbReference type="GO" id="GO:0097746">
    <property type="term" value="P:blood vessel diameter maintenance"/>
    <property type="evidence" value="ECO:0007669"/>
    <property type="project" value="UniProtKB-KW"/>
</dbReference>
<name>A0AAV6FD59_9TELE</name>